<reference evidence="1" key="1">
    <citation type="submission" date="2021-06" db="EMBL/GenBank/DDBJ databases">
        <authorList>
            <person name="Kallberg Y."/>
            <person name="Tangrot J."/>
            <person name="Rosling A."/>
        </authorList>
    </citation>
    <scope>NUCLEOTIDE SEQUENCE</scope>
    <source>
        <strain evidence="1">AZ414A</strain>
    </source>
</reference>
<evidence type="ECO:0000313" key="2">
    <source>
        <dbReference type="Proteomes" id="UP000789706"/>
    </source>
</evidence>
<feature type="non-terminal residue" evidence="1">
    <location>
        <position position="1"/>
    </location>
</feature>
<proteinExistence type="predicted"/>
<sequence length="110" mass="13032">GGENDYASSNESYEKKKQNHDNLNGKVIINVNEKELEKMDELWIEKKSMIECNELAIFEKVWENYFCPFEWRAQDYDYQAKDNFFLPMIDSLKCDSKRSSSELFLTKVAP</sequence>
<dbReference type="EMBL" id="CAJVPK010003818">
    <property type="protein sequence ID" value="CAG8631197.1"/>
    <property type="molecule type" value="Genomic_DNA"/>
</dbReference>
<comment type="caution">
    <text evidence="1">The sequence shown here is derived from an EMBL/GenBank/DDBJ whole genome shotgun (WGS) entry which is preliminary data.</text>
</comment>
<keyword evidence="2" id="KW-1185">Reference proteome</keyword>
<organism evidence="1 2">
    <name type="scientific">Diversispora eburnea</name>
    <dbReference type="NCBI Taxonomy" id="1213867"/>
    <lineage>
        <taxon>Eukaryota</taxon>
        <taxon>Fungi</taxon>
        <taxon>Fungi incertae sedis</taxon>
        <taxon>Mucoromycota</taxon>
        <taxon>Glomeromycotina</taxon>
        <taxon>Glomeromycetes</taxon>
        <taxon>Diversisporales</taxon>
        <taxon>Diversisporaceae</taxon>
        <taxon>Diversispora</taxon>
    </lineage>
</organism>
<protein>
    <submittedName>
        <fullName evidence="1">2731_t:CDS:1</fullName>
    </submittedName>
</protein>
<name>A0A9N9DAI3_9GLOM</name>
<gene>
    <name evidence="1" type="ORF">DEBURN_LOCUS10782</name>
</gene>
<dbReference type="Proteomes" id="UP000789706">
    <property type="component" value="Unassembled WGS sequence"/>
</dbReference>
<accession>A0A9N9DAI3</accession>
<evidence type="ECO:0000313" key="1">
    <source>
        <dbReference type="EMBL" id="CAG8631197.1"/>
    </source>
</evidence>
<dbReference type="OrthoDB" id="439046at2759"/>
<dbReference type="AlphaFoldDB" id="A0A9N9DAI3"/>